<organism evidence="1 2">
    <name type="scientific">Gottfriedia luciferensis</name>
    <dbReference type="NCBI Taxonomy" id="178774"/>
    <lineage>
        <taxon>Bacteria</taxon>
        <taxon>Bacillati</taxon>
        <taxon>Bacillota</taxon>
        <taxon>Bacilli</taxon>
        <taxon>Bacillales</taxon>
        <taxon>Bacillaceae</taxon>
        <taxon>Gottfriedia</taxon>
    </lineage>
</organism>
<evidence type="ECO:0008006" key="3">
    <source>
        <dbReference type="Google" id="ProtNLM"/>
    </source>
</evidence>
<keyword evidence="2" id="KW-1185">Reference proteome</keyword>
<sequence length="96" mass="11023">MMISEVTEQELIEYAREDADDPEVFKAFNIILAACKSYIRSYTGLTDELIDTKEDLTIALMVLANEMYENRTFTVENDKVNVVVKTILNMHSINLL</sequence>
<dbReference type="InterPro" id="IPR006450">
    <property type="entry name" value="Phage_HK97_gp6-like"/>
</dbReference>
<evidence type="ECO:0000313" key="2">
    <source>
        <dbReference type="Proteomes" id="UP000094580"/>
    </source>
</evidence>
<dbReference type="EMBL" id="MDKC01000001">
    <property type="protein sequence ID" value="ODG93732.1"/>
    <property type="molecule type" value="Genomic_DNA"/>
</dbReference>
<comment type="caution">
    <text evidence="1">The sequence shown here is derived from an EMBL/GenBank/DDBJ whole genome shotgun (WGS) entry which is preliminary data.</text>
</comment>
<name>A0ABX2ZYW3_9BACI</name>
<dbReference type="Proteomes" id="UP000094580">
    <property type="component" value="Unassembled WGS sequence"/>
</dbReference>
<proteinExistence type="predicted"/>
<reference evidence="1 2" key="1">
    <citation type="submission" date="2016-07" db="EMBL/GenBank/DDBJ databases">
        <authorList>
            <person name="Townsley L."/>
            <person name="Shank E.A."/>
        </authorList>
    </citation>
    <scope>NUCLEOTIDE SEQUENCE [LARGE SCALE GENOMIC DNA]</scope>
    <source>
        <strain evidence="1 2">CH01</strain>
    </source>
</reference>
<dbReference type="RefSeq" id="WP_069031917.1">
    <property type="nucleotide sequence ID" value="NZ_MDKC01000001.1"/>
</dbReference>
<protein>
    <recommendedName>
        <fullName evidence="3">Phage gp6-like head-tail connector protein</fullName>
    </recommendedName>
</protein>
<accession>A0ABX2ZYW3</accession>
<gene>
    <name evidence="1" type="ORF">BED47_00755</name>
</gene>
<evidence type="ECO:0000313" key="1">
    <source>
        <dbReference type="EMBL" id="ODG93732.1"/>
    </source>
</evidence>
<dbReference type="CDD" id="cd08054">
    <property type="entry name" value="gp6"/>
    <property type="match status" value="1"/>
</dbReference>
<dbReference type="NCBIfam" id="TIGR01560">
    <property type="entry name" value="put_DNA_pack"/>
    <property type="match status" value="1"/>
</dbReference>